<reference evidence="3" key="1">
    <citation type="submission" date="2023-07" db="EMBL/GenBank/DDBJ databases">
        <title>Sequencing the genomes of 1000 actinobacteria strains.</title>
        <authorList>
            <person name="Klenk H.-P."/>
        </authorList>
    </citation>
    <scope>NUCLEOTIDE SEQUENCE</scope>
    <source>
        <strain evidence="3">DSM 13988</strain>
    </source>
</reference>
<dbReference type="Pfam" id="PF08327">
    <property type="entry name" value="AHSA1"/>
    <property type="match status" value="1"/>
</dbReference>
<organism evidence="3 4">
    <name type="scientific">Falsarthrobacter nasiphocae</name>
    <dbReference type="NCBI Taxonomy" id="189863"/>
    <lineage>
        <taxon>Bacteria</taxon>
        <taxon>Bacillati</taxon>
        <taxon>Actinomycetota</taxon>
        <taxon>Actinomycetes</taxon>
        <taxon>Micrococcales</taxon>
        <taxon>Micrococcaceae</taxon>
        <taxon>Falsarthrobacter</taxon>
    </lineage>
</organism>
<evidence type="ECO:0000256" key="1">
    <source>
        <dbReference type="ARBA" id="ARBA00006817"/>
    </source>
</evidence>
<dbReference type="RefSeq" id="WP_309850164.1">
    <property type="nucleotide sequence ID" value="NZ_BAAAIU010000021.1"/>
</dbReference>
<dbReference type="EMBL" id="JAVDUI010000001">
    <property type="protein sequence ID" value="MDR6891878.1"/>
    <property type="molecule type" value="Genomic_DNA"/>
</dbReference>
<dbReference type="SUPFAM" id="SSF55961">
    <property type="entry name" value="Bet v1-like"/>
    <property type="match status" value="1"/>
</dbReference>
<accession>A0AAE4C5V2</accession>
<gene>
    <name evidence="3" type="ORF">J2S35_000818</name>
</gene>
<name>A0AAE4C5V2_9MICC</name>
<proteinExistence type="inferred from homology"/>
<comment type="similarity">
    <text evidence="1">Belongs to the AHA1 family.</text>
</comment>
<dbReference type="InterPro" id="IPR013538">
    <property type="entry name" value="ASHA1/2-like_C"/>
</dbReference>
<dbReference type="Proteomes" id="UP001247307">
    <property type="component" value="Unassembled WGS sequence"/>
</dbReference>
<keyword evidence="4" id="KW-1185">Reference proteome</keyword>
<comment type="caution">
    <text evidence="3">The sequence shown here is derived from an EMBL/GenBank/DDBJ whole genome shotgun (WGS) entry which is preliminary data.</text>
</comment>
<evidence type="ECO:0000259" key="2">
    <source>
        <dbReference type="Pfam" id="PF08327"/>
    </source>
</evidence>
<protein>
    <submittedName>
        <fullName evidence="3">Uncharacterized protein YndB with AHSA1/START domain</fullName>
    </submittedName>
</protein>
<dbReference type="Gene3D" id="3.30.530.20">
    <property type="match status" value="1"/>
</dbReference>
<feature type="domain" description="Activator of Hsp90 ATPase homologue 1/2-like C-terminal" evidence="2">
    <location>
        <begin position="40"/>
        <end position="146"/>
    </location>
</feature>
<dbReference type="AlphaFoldDB" id="A0AAE4C5V2"/>
<evidence type="ECO:0000313" key="3">
    <source>
        <dbReference type="EMBL" id="MDR6891878.1"/>
    </source>
</evidence>
<sequence length="185" mass="20375">MPDQRTQQPVLERVLENTPDEAFYDGDATFTLERRLSREPDWVWRMLTTAAGAARWSPCVPTSDLTGTGPAEFQEEPGAELVDGTVTRFDPPHALAHAWGRERLEWALSPADGYTDLNLTMTCSSEDMLLACAAGWHICLATLEAMADGEETARVVGPASFAYGWEGLRGSYAQRFDLPEPAPLD</sequence>
<dbReference type="InterPro" id="IPR023393">
    <property type="entry name" value="START-like_dom_sf"/>
</dbReference>
<evidence type="ECO:0000313" key="4">
    <source>
        <dbReference type="Proteomes" id="UP001247307"/>
    </source>
</evidence>